<accession>A0A3P3DQ32</accession>
<dbReference type="OrthoDB" id="7872850at2"/>
<comment type="caution">
    <text evidence="1">The sequence shown here is derived from an EMBL/GenBank/DDBJ whole genome shotgun (WGS) entry which is preliminary data.</text>
</comment>
<evidence type="ECO:0000313" key="2">
    <source>
        <dbReference type="Proteomes" id="UP000282125"/>
    </source>
</evidence>
<dbReference type="EMBL" id="RRAZ01000009">
    <property type="protein sequence ID" value="RRH75796.1"/>
    <property type="molecule type" value="Genomic_DNA"/>
</dbReference>
<evidence type="ECO:0008006" key="3">
    <source>
        <dbReference type="Google" id="ProtNLM"/>
    </source>
</evidence>
<dbReference type="Proteomes" id="UP000282125">
    <property type="component" value="Unassembled WGS sequence"/>
</dbReference>
<keyword evidence="2" id="KW-1185">Reference proteome</keyword>
<name>A0A3P3DQ32_9RHOB</name>
<proteinExistence type="predicted"/>
<gene>
    <name evidence="1" type="ORF">EG244_07665</name>
</gene>
<sequence>MSRRLQALQLMQRLEDQDLERLSRDLTQAQGLRARAEGEIAALDSRAGLEARSCVTEALPYIGRFLAELRREQDRQRQVTREMTGRIDALRDTVMASFTRGKSYERLGDQIRSSEREERLAREEALLADLTTARFARRDLS</sequence>
<evidence type="ECO:0000313" key="1">
    <source>
        <dbReference type="EMBL" id="RRH75796.1"/>
    </source>
</evidence>
<organism evidence="1 2">
    <name type="scientific">Falsigemmobacter faecalis</name>
    <dbReference type="NCBI Taxonomy" id="2488730"/>
    <lineage>
        <taxon>Bacteria</taxon>
        <taxon>Pseudomonadati</taxon>
        <taxon>Pseudomonadota</taxon>
        <taxon>Alphaproteobacteria</taxon>
        <taxon>Rhodobacterales</taxon>
        <taxon>Paracoccaceae</taxon>
        <taxon>Falsigemmobacter</taxon>
    </lineage>
</organism>
<dbReference type="RefSeq" id="WP_124964421.1">
    <property type="nucleotide sequence ID" value="NZ_RRAZ01000009.1"/>
</dbReference>
<reference evidence="1 2" key="1">
    <citation type="submission" date="2018-11" db="EMBL/GenBank/DDBJ databases">
        <title>Gemmobacter sp. nov., YIM 102744-1 draft genome.</title>
        <authorList>
            <person name="Li G."/>
            <person name="Jiang Y."/>
        </authorList>
    </citation>
    <scope>NUCLEOTIDE SEQUENCE [LARGE SCALE GENOMIC DNA]</scope>
    <source>
        <strain evidence="1 2">YIM 102744-1</strain>
    </source>
</reference>
<protein>
    <recommendedName>
        <fullName evidence="3">Flagellar FliJ protein</fullName>
    </recommendedName>
</protein>
<dbReference type="Gene3D" id="1.10.287.1700">
    <property type="match status" value="1"/>
</dbReference>
<dbReference type="InterPro" id="IPR053716">
    <property type="entry name" value="Flag_assembly_chemotaxis_eff"/>
</dbReference>
<dbReference type="AlphaFoldDB" id="A0A3P3DQ32"/>